<keyword evidence="1" id="KW-0472">Membrane</keyword>
<dbReference type="InterPro" id="IPR043128">
    <property type="entry name" value="Rev_trsase/Diguanyl_cyclase"/>
</dbReference>
<dbReference type="PROSITE" id="PS50883">
    <property type="entry name" value="EAL"/>
    <property type="match status" value="1"/>
</dbReference>
<dbReference type="InterPro" id="IPR035919">
    <property type="entry name" value="EAL_sf"/>
</dbReference>
<dbReference type="PANTHER" id="PTHR33121:SF79">
    <property type="entry name" value="CYCLIC DI-GMP PHOSPHODIESTERASE PDED-RELATED"/>
    <property type="match status" value="1"/>
</dbReference>
<dbReference type="SMART" id="SM00267">
    <property type="entry name" value="GGDEF"/>
    <property type="match status" value="1"/>
</dbReference>
<dbReference type="RefSeq" id="WP_054196200.1">
    <property type="nucleotide sequence ID" value="NZ_CABMKQ010000002.1"/>
</dbReference>
<gene>
    <name evidence="4" type="ORF">CCON33237_0428</name>
</gene>
<proteinExistence type="predicted"/>
<dbReference type="Pfam" id="PF00990">
    <property type="entry name" value="GGDEF"/>
    <property type="match status" value="1"/>
</dbReference>
<dbReference type="Pfam" id="PF00563">
    <property type="entry name" value="EAL"/>
    <property type="match status" value="1"/>
</dbReference>
<keyword evidence="1" id="KW-0812">Transmembrane</keyword>
<evidence type="ECO:0000259" key="3">
    <source>
        <dbReference type="PROSITE" id="PS50887"/>
    </source>
</evidence>
<dbReference type="InterPro" id="IPR001633">
    <property type="entry name" value="EAL_dom"/>
</dbReference>
<dbReference type="EMBL" id="CP012541">
    <property type="protein sequence ID" value="ALF47134.1"/>
    <property type="molecule type" value="Genomic_DNA"/>
</dbReference>
<dbReference type="SMART" id="SM00052">
    <property type="entry name" value="EAL"/>
    <property type="match status" value="1"/>
</dbReference>
<reference evidence="5" key="1">
    <citation type="submission" date="2015-08" db="EMBL/GenBank/DDBJ databases">
        <title>Comparative genomics of the Campylobacter concisus group.</title>
        <authorList>
            <person name="Miller W.G."/>
            <person name="Yee E."/>
            <person name="Chapman M.H."/>
            <person name="Huynh S."/>
            <person name="Bono J.L."/>
            <person name="On S.L.W."/>
            <person name="St Leger J."/>
            <person name="Foster G."/>
            <person name="Parker C.T."/>
        </authorList>
    </citation>
    <scope>NUCLEOTIDE SEQUENCE [LARGE SCALE GENOMIC DNA]</scope>
    <source>
        <strain evidence="5">ATCC 33237</strain>
    </source>
</reference>
<keyword evidence="1" id="KW-1133">Transmembrane helix</keyword>
<accession>A0A0M4SLT0</accession>
<dbReference type="SUPFAM" id="SSF55073">
    <property type="entry name" value="Nucleotide cyclase"/>
    <property type="match status" value="1"/>
</dbReference>
<evidence type="ECO:0000259" key="2">
    <source>
        <dbReference type="PROSITE" id="PS50883"/>
    </source>
</evidence>
<dbReference type="Gene3D" id="3.30.70.270">
    <property type="match status" value="1"/>
</dbReference>
<evidence type="ECO:0000313" key="5">
    <source>
        <dbReference type="Proteomes" id="UP000066049"/>
    </source>
</evidence>
<sequence>MSNKDEQTGKNLNITKTIIGLVFVLGSIFLVENLAVFYFKFNNASAENGFNLRKKVDYLTYQYVDYFKNVSKYDVANFQSYINDSAMGDVLLLKDDNKNGYKVVASSEKRIINQEFNDKSCGNIFAHNFQKDYFWAKILPENAAQVCMFVPVGEYILGFKGKVDQRITGAHDEYFFEWLLNNMTLTFILSFVGAIVALSTCIWYAVKYIKEKNNYNALKIDTKKQIEELGEKLYIDPMTGLLNKTALVRDINSYENPKVVLIDIDDFGKMNDFYGKFACDQILVKMADLISEFAKDENMKAYCIEADRFALVEDSDSFIDRYEDMVEDLIEIFKGRMLSIVDEDGREIEGIEIHSTIGFALDSDQTLRKATIALKTAKEQDKDYVCYFKGLNQKEEYATQIERSKLIQYATINNNIVPYFQPIVNDQKVPVKYECLIRLLDRGDVISPNVFLDISKRIKRYADLEKQLIVKCFKQLVEDKNLVLSINLSSRDMIDGDVSSLVLNLLNKHNVAGRVVFEIVEDEELKNLERVSNFIERVKSMGAKIAIDDFGSGYSNFSYIIKIKPDYVKIDGSIIKDIDINKDSHSIASAIVAFAKDLGIKTIAEYVHSKEIFEICKEIGVDEFQGFYFGAPERAGS</sequence>
<dbReference type="Proteomes" id="UP000066049">
    <property type="component" value="Chromosome"/>
</dbReference>
<evidence type="ECO:0000313" key="4">
    <source>
        <dbReference type="EMBL" id="ALF47134.1"/>
    </source>
</evidence>
<evidence type="ECO:0000256" key="1">
    <source>
        <dbReference type="SAM" id="Phobius"/>
    </source>
</evidence>
<dbReference type="GeneID" id="28662098"/>
<organism evidence="4 5">
    <name type="scientific">Campylobacter concisus</name>
    <dbReference type="NCBI Taxonomy" id="199"/>
    <lineage>
        <taxon>Bacteria</taxon>
        <taxon>Pseudomonadati</taxon>
        <taxon>Campylobacterota</taxon>
        <taxon>Epsilonproteobacteria</taxon>
        <taxon>Campylobacterales</taxon>
        <taxon>Campylobacteraceae</taxon>
        <taxon>Campylobacter</taxon>
    </lineage>
</organism>
<dbReference type="InterPro" id="IPR029787">
    <property type="entry name" value="Nucleotide_cyclase"/>
</dbReference>
<dbReference type="CDD" id="cd01948">
    <property type="entry name" value="EAL"/>
    <property type="match status" value="1"/>
</dbReference>
<feature type="transmembrane region" description="Helical" evidence="1">
    <location>
        <begin position="18"/>
        <end position="39"/>
    </location>
</feature>
<dbReference type="InterPro" id="IPR000160">
    <property type="entry name" value="GGDEF_dom"/>
</dbReference>
<dbReference type="KEGG" id="ccoc:CCON33237_0428"/>
<dbReference type="Gene3D" id="3.20.20.450">
    <property type="entry name" value="EAL domain"/>
    <property type="match status" value="1"/>
</dbReference>
<feature type="domain" description="EAL" evidence="2">
    <location>
        <begin position="400"/>
        <end position="637"/>
    </location>
</feature>
<protein>
    <submittedName>
        <fullName evidence="4">Diguanylate cyclase/phosphodiesterase</fullName>
    </submittedName>
</protein>
<dbReference type="PROSITE" id="PS50887">
    <property type="entry name" value="GGDEF"/>
    <property type="match status" value="1"/>
</dbReference>
<name>A0A0M4SLT0_9BACT</name>
<dbReference type="PANTHER" id="PTHR33121">
    <property type="entry name" value="CYCLIC DI-GMP PHOSPHODIESTERASE PDEF"/>
    <property type="match status" value="1"/>
</dbReference>
<dbReference type="AlphaFoldDB" id="A0A0M4SLT0"/>
<feature type="transmembrane region" description="Helical" evidence="1">
    <location>
        <begin position="185"/>
        <end position="206"/>
    </location>
</feature>
<dbReference type="GO" id="GO:0071111">
    <property type="term" value="F:cyclic-guanylate-specific phosphodiesterase activity"/>
    <property type="evidence" value="ECO:0007669"/>
    <property type="project" value="InterPro"/>
</dbReference>
<feature type="domain" description="GGDEF" evidence="3">
    <location>
        <begin position="255"/>
        <end position="390"/>
    </location>
</feature>
<dbReference type="InterPro" id="IPR050706">
    <property type="entry name" value="Cyclic-di-GMP_PDE-like"/>
</dbReference>
<dbReference type="SUPFAM" id="SSF141868">
    <property type="entry name" value="EAL domain-like"/>
    <property type="match status" value="1"/>
</dbReference>
<dbReference type="PATRIC" id="fig|199.248.peg.453"/>